<evidence type="ECO:0000313" key="3">
    <source>
        <dbReference type="EMBL" id="KAL3119514.1"/>
    </source>
</evidence>
<dbReference type="EC" id="2.7.7.48" evidence="1"/>
<keyword evidence="4" id="KW-1185">Reference proteome</keyword>
<dbReference type="Proteomes" id="UP001620626">
    <property type="component" value="Unassembled WGS sequence"/>
</dbReference>
<dbReference type="GO" id="GO:0003968">
    <property type="term" value="F:RNA-directed RNA polymerase activity"/>
    <property type="evidence" value="ECO:0007669"/>
    <property type="project" value="UniProtKB-KW"/>
</dbReference>
<evidence type="ECO:0000256" key="1">
    <source>
        <dbReference type="RuleBase" id="RU363098"/>
    </source>
</evidence>
<gene>
    <name evidence="3" type="ORF">niasHT_010100</name>
</gene>
<dbReference type="PANTHER" id="PTHR23079:SF57">
    <property type="entry name" value="RNA-DIRECTED RNA POLYMERASE"/>
    <property type="match status" value="1"/>
</dbReference>
<comment type="similarity">
    <text evidence="1">Belongs to the RdRP family.</text>
</comment>
<dbReference type="EMBL" id="JBICBT010000242">
    <property type="protein sequence ID" value="KAL3119514.1"/>
    <property type="molecule type" value="Genomic_DNA"/>
</dbReference>
<sequence length="314" mass="35819">MPPHVAPDERQIREFRTKLGSFEIQSAPKMMSRLAQCFTQARETGIELERRFYATSFDYLRGRDNKDEPYCFSVGVGRISFETAREVSRELKLEDCTPSCYQIRFRGFKGVLSVDKNLDALREWGRLNGIKDNTDPNKSDCWLDLKITFRPSQNKFKTQREARNCKYSSPVPLCLNRSVNNILDQVKKAQGAFSFTGCSQVSALLNSLRRNKRFEFDQRTVLPVHGQRFSPRITEETSHETSNSNSIFAWSGNVWSCGRKRANLIGQVFIRYTKNCALKLPGATAERQVLTGAVMITKNPSIVAGDIRMFTAVD</sequence>
<dbReference type="InterPro" id="IPR007855">
    <property type="entry name" value="RDRP"/>
</dbReference>
<keyword evidence="1" id="KW-0808">Transferase</keyword>
<evidence type="ECO:0000259" key="2">
    <source>
        <dbReference type="Pfam" id="PF05183"/>
    </source>
</evidence>
<dbReference type="AlphaFoldDB" id="A0ABD2LZ45"/>
<comment type="catalytic activity">
    <reaction evidence="1">
        <text>RNA(n) + a ribonucleoside 5'-triphosphate = RNA(n+1) + diphosphate</text>
        <dbReference type="Rhea" id="RHEA:21248"/>
        <dbReference type="Rhea" id="RHEA-COMP:14527"/>
        <dbReference type="Rhea" id="RHEA-COMP:17342"/>
        <dbReference type="ChEBI" id="CHEBI:33019"/>
        <dbReference type="ChEBI" id="CHEBI:61557"/>
        <dbReference type="ChEBI" id="CHEBI:140395"/>
        <dbReference type="EC" id="2.7.7.48"/>
    </reaction>
</comment>
<dbReference type="PANTHER" id="PTHR23079">
    <property type="entry name" value="RNA-DEPENDENT RNA POLYMERASE"/>
    <property type="match status" value="1"/>
</dbReference>
<feature type="domain" description="RDRP core" evidence="2">
    <location>
        <begin position="266"/>
        <end position="314"/>
    </location>
</feature>
<reference evidence="3 4" key="1">
    <citation type="submission" date="2024-10" db="EMBL/GenBank/DDBJ databases">
        <authorList>
            <person name="Kim D."/>
        </authorList>
    </citation>
    <scope>NUCLEOTIDE SEQUENCE [LARGE SCALE GENOMIC DNA]</scope>
    <source>
        <strain evidence="3">BH-2024</strain>
    </source>
</reference>
<comment type="caution">
    <text evidence="3">The sequence shown here is derived from an EMBL/GenBank/DDBJ whole genome shotgun (WGS) entry which is preliminary data.</text>
</comment>
<name>A0ABD2LZ45_9BILA</name>
<evidence type="ECO:0000313" key="4">
    <source>
        <dbReference type="Proteomes" id="UP001620626"/>
    </source>
</evidence>
<dbReference type="GO" id="GO:0031047">
    <property type="term" value="P:regulatory ncRNA-mediated gene silencing"/>
    <property type="evidence" value="ECO:0007669"/>
    <property type="project" value="UniProtKB-KW"/>
</dbReference>
<proteinExistence type="inferred from homology"/>
<accession>A0ABD2LZ45</accession>
<dbReference type="GO" id="GO:0003723">
    <property type="term" value="F:RNA binding"/>
    <property type="evidence" value="ECO:0007669"/>
    <property type="project" value="UniProtKB-KW"/>
</dbReference>
<dbReference type="Pfam" id="PF05183">
    <property type="entry name" value="RdRP"/>
    <property type="match status" value="2"/>
</dbReference>
<feature type="domain" description="RDRP core" evidence="2">
    <location>
        <begin position="10"/>
        <end position="211"/>
    </location>
</feature>
<organism evidence="3 4">
    <name type="scientific">Heterodera trifolii</name>
    <dbReference type="NCBI Taxonomy" id="157864"/>
    <lineage>
        <taxon>Eukaryota</taxon>
        <taxon>Metazoa</taxon>
        <taxon>Ecdysozoa</taxon>
        <taxon>Nematoda</taxon>
        <taxon>Chromadorea</taxon>
        <taxon>Rhabditida</taxon>
        <taxon>Tylenchina</taxon>
        <taxon>Tylenchomorpha</taxon>
        <taxon>Tylenchoidea</taxon>
        <taxon>Heteroderidae</taxon>
        <taxon>Heteroderinae</taxon>
        <taxon>Heterodera</taxon>
    </lineage>
</organism>
<dbReference type="InterPro" id="IPR057596">
    <property type="entry name" value="RDRP_core"/>
</dbReference>
<keyword evidence="1" id="KW-0548">Nucleotidyltransferase</keyword>
<keyword evidence="1" id="KW-0696">RNA-directed RNA polymerase</keyword>
<keyword evidence="1" id="KW-0694">RNA-binding</keyword>
<protein>
    <recommendedName>
        <fullName evidence="1">RNA-dependent RNA polymerase</fullName>
        <ecNumber evidence="1">2.7.7.48</ecNumber>
    </recommendedName>
</protein>